<name>A0ABX0JPY0_9PROT</name>
<feature type="domain" description="Carboxylesterase type B" evidence="4">
    <location>
        <begin position="36"/>
        <end position="513"/>
    </location>
</feature>
<evidence type="ECO:0000259" key="4">
    <source>
        <dbReference type="Pfam" id="PF00135"/>
    </source>
</evidence>
<feature type="signal peptide" evidence="3">
    <location>
        <begin position="1"/>
        <end position="34"/>
    </location>
</feature>
<keyword evidence="3" id="KW-0732">Signal</keyword>
<evidence type="ECO:0000256" key="2">
    <source>
        <dbReference type="ARBA" id="ARBA00022801"/>
    </source>
</evidence>
<dbReference type="InterPro" id="IPR019826">
    <property type="entry name" value="Carboxylesterase_B_AS"/>
</dbReference>
<dbReference type="InterPro" id="IPR029058">
    <property type="entry name" value="AB_hydrolase_fold"/>
</dbReference>
<dbReference type="Gene3D" id="3.40.50.1820">
    <property type="entry name" value="alpha/beta hydrolase"/>
    <property type="match status" value="1"/>
</dbReference>
<sequence>MHHPDTGFVRTLRPALTAALVATLTSGISGTALAHSPEVSAPAGVISGLSQENGDTFLGIPYAVPPVGPLRWQSAIPAPAASHPISAITQHEGCAALISGDAFETHNENCLYLNVYRPRMSAPHARLPVVVFIHGGANQAGTPAIYDGAAFAQTTHSIVVIPAYRLGIFGFLAISGEQKSRNPDGDLAAGDIVAALRWVHTNIGAFGGNPENVTLAGESAGAANVCDLLTAPASSGLFSQAIMESGFCPARPSLAVMQAAGAGAAKEAGCTGPYPFACLRSKPVKTLLESWNTVWTRPLLRLENGQEVPRPLFPMTPSGSSLQPVSPEVAIRSGAWHHVPVLVGFNRDELRSFLAGYYPLSPETYATILDRAYPEIKKDLTALYPLKNDASPVYTLAAIRTDQLFICPALRAASALSSSTTVSVYEFADRTAPPFHSLAMKLPAPEGFDRGASHTAELPYLFGYKSVIGPLSAEQTELSRKMMAMWQAFGQPDSGWSRWTQENPVVTVIADNRSGGIQNRNDIAGLHHCDFWANHPQLPNTLFP</sequence>
<evidence type="ECO:0000313" key="5">
    <source>
        <dbReference type="EMBL" id="NHN84837.1"/>
    </source>
</evidence>
<dbReference type="RefSeq" id="WP_173583231.1">
    <property type="nucleotide sequence ID" value="NZ_WOTB01000010.1"/>
</dbReference>
<dbReference type="PANTHER" id="PTHR11559">
    <property type="entry name" value="CARBOXYLESTERASE"/>
    <property type="match status" value="1"/>
</dbReference>
<protein>
    <recommendedName>
        <fullName evidence="3">Carboxylic ester hydrolase</fullName>
        <ecNumber evidence="3">3.1.1.-</ecNumber>
    </recommendedName>
</protein>
<reference evidence="5 6" key="1">
    <citation type="journal article" date="2020" name="Int. J. Syst. Evol. Microbiol.">
        <title>Novel acetic acid bacteria from cider fermentations: Acetobacter conturbans sp. nov. and Acetobacter fallax sp. nov.</title>
        <authorList>
            <person name="Sombolestani A.S."/>
            <person name="Cleenwerck I."/>
            <person name="Cnockaert M."/>
            <person name="Borremans W."/>
            <person name="Wieme A.D."/>
            <person name="De Vuyst L."/>
            <person name="Vandamme P."/>
        </authorList>
    </citation>
    <scope>NUCLEOTIDE SEQUENCE [LARGE SCALE GENOMIC DNA]</scope>
    <source>
        <strain evidence="5 6">LMG 30640</strain>
    </source>
</reference>
<keyword evidence="6" id="KW-1185">Reference proteome</keyword>
<organism evidence="5 6">
    <name type="scientific">Acetobacter musti</name>
    <dbReference type="NCBI Taxonomy" id="864732"/>
    <lineage>
        <taxon>Bacteria</taxon>
        <taxon>Pseudomonadati</taxon>
        <taxon>Pseudomonadota</taxon>
        <taxon>Alphaproteobacteria</taxon>
        <taxon>Acetobacterales</taxon>
        <taxon>Acetobacteraceae</taxon>
        <taxon>Acetobacter</taxon>
    </lineage>
</organism>
<keyword evidence="2 3" id="KW-0378">Hydrolase</keyword>
<accession>A0ABX0JPY0</accession>
<evidence type="ECO:0000313" key="6">
    <source>
        <dbReference type="Proteomes" id="UP000635278"/>
    </source>
</evidence>
<feature type="chain" id="PRO_5044993917" description="Carboxylic ester hydrolase" evidence="3">
    <location>
        <begin position="35"/>
        <end position="544"/>
    </location>
</feature>
<dbReference type="Pfam" id="PF00135">
    <property type="entry name" value="COesterase"/>
    <property type="match status" value="1"/>
</dbReference>
<dbReference type="EC" id="3.1.1.-" evidence="3"/>
<dbReference type="EMBL" id="WOTB01000010">
    <property type="protein sequence ID" value="NHN84837.1"/>
    <property type="molecule type" value="Genomic_DNA"/>
</dbReference>
<dbReference type="SUPFAM" id="SSF53474">
    <property type="entry name" value="alpha/beta-Hydrolases"/>
    <property type="match status" value="1"/>
</dbReference>
<comment type="caution">
    <text evidence="5">The sequence shown here is derived from an EMBL/GenBank/DDBJ whole genome shotgun (WGS) entry which is preliminary data.</text>
</comment>
<dbReference type="PROSITE" id="PS00122">
    <property type="entry name" value="CARBOXYLESTERASE_B_1"/>
    <property type="match status" value="1"/>
</dbReference>
<gene>
    <name evidence="5" type="ORF">GOB93_09315</name>
</gene>
<proteinExistence type="inferred from homology"/>
<evidence type="ECO:0000256" key="3">
    <source>
        <dbReference type="RuleBase" id="RU361235"/>
    </source>
</evidence>
<dbReference type="Proteomes" id="UP000635278">
    <property type="component" value="Unassembled WGS sequence"/>
</dbReference>
<dbReference type="InterPro" id="IPR050309">
    <property type="entry name" value="Type-B_Carboxylest/Lipase"/>
</dbReference>
<comment type="similarity">
    <text evidence="1 3">Belongs to the type-B carboxylesterase/lipase family.</text>
</comment>
<dbReference type="InterPro" id="IPR002018">
    <property type="entry name" value="CarbesteraseB"/>
</dbReference>
<evidence type="ECO:0000256" key="1">
    <source>
        <dbReference type="ARBA" id="ARBA00005964"/>
    </source>
</evidence>